<organism evidence="2 3">
    <name type="scientific">Escallonia herrerae</name>
    <dbReference type="NCBI Taxonomy" id="1293975"/>
    <lineage>
        <taxon>Eukaryota</taxon>
        <taxon>Viridiplantae</taxon>
        <taxon>Streptophyta</taxon>
        <taxon>Embryophyta</taxon>
        <taxon>Tracheophyta</taxon>
        <taxon>Spermatophyta</taxon>
        <taxon>Magnoliopsida</taxon>
        <taxon>eudicotyledons</taxon>
        <taxon>Gunneridae</taxon>
        <taxon>Pentapetalae</taxon>
        <taxon>asterids</taxon>
        <taxon>campanulids</taxon>
        <taxon>Escalloniales</taxon>
        <taxon>Escalloniaceae</taxon>
        <taxon>Escallonia</taxon>
    </lineage>
</organism>
<feature type="non-terminal residue" evidence="2">
    <location>
        <position position="1"/>
    </location>
</feature>
<accession>A0AA88UV84</accession>
<proteinExistence type="predicted"/>
<dbReference type="InterPro" id="IPR005519">
    <property type="entry name" value="Acid_phosphat_B-like"/>
</dbReference>
<sequence>SIAYNDTMFDVWLAKGLAPPVPAVLNLYKKLITLGFKIVFISATSESQRDVRVANLNRAGYYKWEKLILKEEADRGTTAQVYKTKKRTAVEAAGYRILGNMGDQWSDITGTHVGNRTFKLPNPKFYIS</sequence>
<dbReference type="InterPro" id="IPR036412">
    <property type="entry name" value="HAD-like_sf"/>
</dbReference>
<dbReference type="PANTHER" id="PTHR31284:SF19">
    <property type="entry name" value="VEGETATIVE STORAGE PROTEIN 1-RELATED"/>
    <property type="match status" value="1"/>
</dbReference>
<dbReference type="AlphaFoldDB" id="A0AA88UV84"/>
<dbReference type="SUPFAM" id="SSF56784">
    <property type="entry name" value="HAD-like"/>
    <property type="match status" value="1"/>
</dbReference>
<protein>
    <recommendedName>
        <fullName evidence="4">Acid phosphatase</fullName>
    </recommendedName>
</protein>
<gene>
    <name evidence="2" type="ORF">RJ639_025648</name>
</gene>
<keyword evidence="3" id="KW-1185">Reference proteome</keyword>
<evidence type="ECO:0000256" key="1">
    <source>
        <dbReference type="ARBA" id="ARBA00022729"/>
    </source>
</evidence>
<name>A0AA88UV84_9ASTE</name>
<dbReference type="EMBL" id="JAVXUP010004653">
    <property type="protein sequence ID" value="KAK2996841.1"/>
    <property type="molecule type" value="Genomic_DNA"/>
</dbReference>
<dbReference type="Gene3D" id="3.40.50.1000">
    <property type="entry name" value="HAD superfamily/HAD-like"/>
    <property type="match status" value="1"/>
</dbReference>
<comment type="caution">
    <text evidence="2">The sequence shown here is derived from an EMBL/GenBank/DDBJ whole genome shotgun (WGS) entry which is preliminary data.</text>
</comment>
<evidence type="ECO:0000313" key="3">
    <source>
        <dbReference type="Proteomes" id="UP001188597"/>
    </source>
</evidence>
<evidence type="ECO:0000313" key="2">
    <source>
        <dbReference type="EMBL" id="KAK2996841.1"/>
    </source>
</evidence>
<evidence type="ECO:0008006" key="4">
    <source>
        <dbReference type="Google" id="ProtNLM"/>
    </source>
</evidence>
<reference evidence="2" key="1">
    <citation type="submission" date="2022-12" db="EMBL/GenBank/DDBJ databases">
        <title>Draft genome assemblies for two species of Escallonia (Escalloniales).</title>
        <authorList>
            <person name="Chanderbali A."/>
            <person name="Dervinis C."/>
            <person name="Anghel I."/>
            <person name="Soltis D."/>
            <person name="Soltis P."/>
            <person name="Zapata F."/>
        </authorList>
    </citation>
    <scope>NUCLEOTIDE SEQUENCE</scope>
    <source>
        <strain evidence="2">UCBG64.0493</strain>
        <tissue evidence="2">Leaf</tissue>
    </source>
</reference>
<dbReference type="InterPro" id="IPR023214">
    <property type="entry name" value="HAD_sf"/>
</dbReference>
<dbReference type="Pfam" id="PF03767">
    <property type="entry name" value="Acid_phosphat_B"/>
    <property type="match status" value="1"/>
</dbReference>
<dbReference type="Proteomes" id="UP001188597">
    <property type="component" value="Unassembled WGS sequence"/>
</dbReference>
<keyword evidence="1" id="KW-0732">Signal</keyword>
<dbReference type="PANTHER" id="PTHR31284">
    <property type="entry name" value="ACID PHOSPHATASE-LIKE PROTEIN"/>
    <property type="match status" value="1"/>
</dbReference>